<dbReference type="InterPro" id="IPR007267">
    <property type="entry name" value="GtrA_DPMS_TM"/>
</dbReference>
<accession>A0A6N4TN16</accession>
<dbReference type="GO" id="GO:0005886">
    <property type="term" value="C:plasma membrane"/>
    <property type="evidence" value="ECO:0007669"/>
    <property type="project" value="TreeGrafter"/>
</dbReference>
<evidence type="ECO:0000259" key="7">
    <source>
        <dbReference type="Pfam" id="PF04138"/>
    </source>
</evidence>
<gene>
    <name evidence="8" type="ORF">Aargi30884_26880</name>
</gene>
<dbReference type="AlphaFoldDB" id="A0A6N4TN16"/>
<organism evidence="8 9">
    <name type="scientific">Amedibacterium intestinale</name>
    <dbReference type="NCBI Taxonomy" id="2583452"/>
    <lineage>
        <taxon>Bacteria</taxon>
        <taxon>Bacillati</taxon>
        <taxon>Bacillota</taxon>
        <taxon>Erysipelotrichia</taxon>
        <taxon>Erysipelotrichales</taxon>
        <taxon>Erysipelotrichaceae</taxon>
        <taxon>Amedibacterium</taxon>
    </lineage>
</organism>
<proteinExistence type="inferred from homology"/>
<sequence>MEKEFELKKMFIKYREIIVYLIVGGMTTVVSFLSYFLFSYICSINYLVSNFLSWVCAVAFAYITNKIWVFQNHNFHFSYIKKECISFVGSRVATLLIDMLIMFVMVSLLHTNDLIAKVVVQVVVTILNYLFSKFFVFKNEK</sequence>
<feature type="transmembrane region" description="Helical" evidence="6">
    <location>
        <begin position="114"/>
        <end position="131"/>
    </location>
</feature>
<dbReference type="Proteomes" id="UP000464754">
    <property type="component" value="Chromosome"/>
</dbReference>
<feature type="domain" description="GtrA/DPMS transmembrane" evidence="7">
    <location>
        <begin position="20"/>
        <end position="137"/>
    </location>
</feature>
<evidence type="ECO:0000256" key="2">
    <source>
        <dbReference type="ARBA" id="ARBA00009399"/>
    </source>
</evidence>
<evidence type="ECO:0000313" key="9">
    <source>
        <dbReference type="Proteomes" id="UP000464754"/>
    </source>
</evidence>
<dbReference type="RefSeq" id="WP_118277668.1">
    <property type="nucleotide sequence ID" value="NZ_AP019695.1"/>
</dbReference>
<protein>
    <submittedName>
        <fullName evidence="8">Membrane protein, GtrA family</fullName>
    </submittedName>
</protein>
<reference evidence="9" key="1">
    <citation type="submission" date="2019-05" db="EMBL/GenBank/DDBJ databases">
        <title>Complete genome sequencing of Absiella argi strain JCM 30884.</title>
        <authorList>
            <person name="Sakamoto M."/>
            <person name="Murakami T."/>
            <person name="Mori H."/>
        </authorList>
    </citation>
    <scope>NUCLEOTIDE SEQUENCE [LARGE SCALE GENOMIC DNA]</scope>
    <source>
        <strain evidence="9">JCM 30884</strain>
    </source>
</reference>
<comment type="subcellular location">
    <subcellularLocation>
        <location evidence="1">Membrane</location>
        <topology evidence="1">Multi-pass membrane protein</topology>
    </subcellularLocation>
</comment>
<evidence type="ECO:0000256" key="6">
    <source>
        <dbReference type="SAM" id="Phobius"/>
    </source>
</evidence>
<evidence type="ECO:0000256" key="4">
    <source>
        <dbReference type="ARBA" id="ARBA00022989"/>
    </source>
</evidence>
<dbReference type="GO" id="GO:0000271">
    <property type="term" value="P:polysaccharide biosynthetic process"/>
    <property type="evidence" value="ECO:0007669"/>
    <property type="project" value="InterPro"/>
</dbReference>
<dbReference type="PANTHER" id="PTHR38459:SF5">
    <property type="entry name" value="CELL WALL TEICHOIC ACID GLYCOSYLATION PROTEIN GTCA"/>
    <property type="match status" value="1"/>
</dbReference>
<dbReference type="InterPro" id="IPR051401">
    <property type="entry name" value="GtrA_CellWall_Glycosyl"/>
</dbReference>
<dbReference type="EMBL" id="AP019695">
    <property type="protein sequence ID" value="BBK23785.1"/>
    <property type="molecule type" value="Genomic_DNA"/>
</dbReference>
<evidence type="ECO:0000256" key="1">
    <source>
        <dbReference type="ARBA" id="ARBA00004141"/>
    </source>
</evidence>
<dbReference type="PANTHER" id="PTHR38459">
    <property type="entry name" value="PROPHAGE BACTOPRENOL-LINKED GLUCOSE TRANSLOCASE HOMOLOG"/>
    <property type="match status" value="1"/>
</dbReference>
<keyword evidence="9" id="KW-1185">Reference proteome</keyword>
<comment type="similarity">
    <text evidence="2">Belongs to the GtrA family.</text>
</comment>
<feature type="transmembrane region" description="Helical" evidence="6">
    <location>
        <begin position="84"/>
        <end position="108"/>
    </location>
</feature>
<feature type="transmembrane region" description="Helical" evidence="6">
    <location>
        <begin position="44"/>
        <end position="63"/>
    </location>
</feature>
<keyword evidence="4 6" id="KW-1133">Transmembrane helix</keyword>
<keyword evidence="3 6" id="KW-0812">Transmembrane</keyword>
<name>A0A6N4TN16_9FIRM</name>
<evidence type="ECO:0000256" key="5">
    <source>
        <dbReference type="ARBA" id="ARBA00023136"/>
    </source>
</evidence>
<evidence type="ECO:0000256" key="3">
    <source>
        <dbReference type="ARBA" id="ARBA00022692"/>
    </source>
</evidence>
<keyword evidence="5 6" id="KW-0472">Membrane</keyword>
<evidence type="ECO:0000313" key="8">
    <source>
        <dbReference type="EMBL" id="BBK23785.1"/>
    </source>
</evidence>
<feature type="transmembrane region" description="Helical" evidence="6">
    <location>
        <begin position="17"/>
        <end position="38"/>
    </location>
</feature>
<dbReference type="Pfam" id="PF04138">
    <property type="entry name" value="GtrA_DPMS_TM"/>
    <property type="match status" value="1"/>
</dbReference>
<dbReference type="KEGG" id="aarg:Aargi30884_26880"/>